<feature type="region of interest" description="Disordered" evidence="1">
    <location>
        <begin position="213"/>
        <end position="256"/>
    </location>
</feature>
<reference evidence="2" key="1">
    <citation type="submission" date="2019-08" db="EMBL/GenBank/DDBJ databases">
        <authorList>
            <person name="Kucharzyk K."/>
            <person name="Murdoch R.W."/>
            <person name="Higgins S."/>
            <person name="Loffler F."/>
        </authorList>
    </citation>
    <scope>NUCLEOTIDE SEQUENCE</scope>
</reference>
<feature type="region of interest" description="Disordered" evidence="1">
    <location>
        <begin position="49"/>
        <end position="70"/>
    </location>
</feature>
<proteinExistence type="predicted"/>
<feature type="compositionally biased region" description="Basic and acidic residues" evidence="1">
    <location>
        <begin position="246"/>
        <end position="256"/>
    </location>
</feature>
<feature type="compositionally biased region" description="Basic and acidic residues" evidence="1">
    <location>
        <begin position="20"/>
        <end position="29"/>
    </location>
</feature>
<feature type="region of interest" description="Disordered" evidence="1">
    <location>
        <begin position="92"/>
        <end position="114"/>
    </location>
</feature>
<feature type="compositionally biased region" description="Low complexity" evidence="1">
    <location>
        <begin position="325"/>
        <end position="334"/>
    </location>
</feature>
<protein>
    <submittedName>
        <fullName evidence="2">Uncharacterized protein</fullName>
    </submittedName>
</protein>
<dbReference type="EMBL" id="VSSQ01022112">
    <property type="protein sequence ID" value="MPM68187.1"/>
    <property type="molecule type" value="Genomic_DNA"/>
</dbReference>
<dbReference type="AlphaFoldDB" id="A0A645BSH7"/>
<name>A0A645BSH7_9ZZZZ</name>
<organism evidence="2">
    <name type="scientific">bioreactor metagenome</name>
    <dbReference type="NCBI Taxonomy" id="1076179"/>
    <lineage>
        <taxon>unclassified sequences</taxon>
        <taxon>metagenomes</taxon>
        <taxon>ecological metagenomes</taxon>
    </lineage>
</organism>
<feature type="region of interest" description="Disordered" evidence="1">
    <location>
        <begin position="1"/>
        <end position="37"/>
    </location>
</feature>
<evidence type="ECO:0000313" key="2">
    <source>
        <dbReference type="EMBL" id="MPM68187.1"/>
    </source>
</evidence>
<comment type="caution">
    <text evidence="2">The sequence shown here is derived from an EMBL/GenBank/DDBJ whole genome shotgun (WGS) entry which is preliminary data.</text>
</comment>
<accession>A0A645BSH7</accession>
<feature type="compositionally biased region" description="Basic and acidic residues" evidence="1">
    <location>
        <begin position="218"/>
        <end position="232"/>
    </location>
</feature>
<evidence type="ECO:0000256" key="1">
    <source>
        <dbReference type="SAM" id="MobiDB-lite"/>
    </source>
</evidence>
<feature type="region of interest" description="Disordered" evidence="1">
    <location>
        <begin position="412"/>
        <end position="440"/>
    </location>
</feature>
<sequence length="440" mass="45239">MGAHAAHPAFGVQVDQQVFGHRDSHRESSFRVGRTGGWGASVGVVEQQVTDSGDPEPPAGQHAGGEERPLDDRRALAGVARRQVVEHVHGHVVDPVGGGAHPAGAGDRGRPRLDRPIVGQHRVRQRCGDSEPQGHLLAGCLDRVAGVVGMGPDEGAVGLLHGQVPRGPAVGEVVALLEHVPLGPGHQLLMGRPDRLGRGGRDADLVRLADVGEGDAEGGEHRGRPWDEHVAHPGDAGRAGGAHRPGAAERGKGGVRGDDVGEAVGEGREVGLLHPDQGLLQRDAERLGDGLGDHRPGALRVQPEGPVHVRVGVEHAEQQVDVGDGRPAAAEAEAGGAGRGAHRPRADGDLPVLHGDDGGAAHPLGVHVAHRVGDRHALDAPPPVGGDLAAADDADVGRGAADVHHHGVCQPVDPGQRRGALQTAARAGGVRLEGDRLRHP</sequence>
<gene>
    <name evidence="2" type="ORF">SDC9_115118</name>
</gene>
<feature type="region of interest" description="Disordered" evidence="1">
    <location>
        <begin position="325"/>
        <end position="346"/>
    </location>
</feature>